<keyword evidence="11" id="KW-1185">Reference proteome</keyword>
<evidence type="ECO:0000313" key="8">
    <source>
        <dbReference type="EMBL" id="KAB7652672.1"/>
    </source>
</evidence>
<dbReference type="EMBL" id="WEHW01000002">
    <property type="protein sequence ID" value="KAB7652672.1"/>
    <property type="molecule type" value="Genomic_DNA"/>
</dbReference>
<feature type="transmembrane region" description="Helical" evidence="6">
    <location>
        <begin position="54"/>
        <end position="75"/>
    </location>
</feature>
<dbReference type="GO" id="GO:0022904">
    <property type="term" value="P:respiratory electron transport chain"/>
    <property type="evidence" value="ECO:0007669"/>
    <property type="project" value="InterPro"/>
</dbReference>
<comment type="caution">
    <text evidence="9">The sequence shown here is derived from an EMBL/GenBank/DDBJ whole genome shotgun (WGS) entry which is preliminary data.</text>
</comment>
<sequence length="228" mass="25687">MSDISAAPNDRILRFHAPDKVFHSVNAITWFALLFTGMYVYFCNPSDEAAETAMIAHLIIGAVFTFNLLGFIVIAPDRFALIMRACMEWDSNTLRWFLNFGNYPRRFFGIPLGPETVPPQGRYNGGQKASYLLFMGMIAALAVTGWLLWLGAPVTGKLVYFLTFYFHVWGSIIISILVVCAHIPLALLSMSHFKGIWRLGPGTISVEAAEHHAPLWFKRDVIRTDIEK</sequence>
<dbReference type="PANTHER" id="PTHR30485">
    <property type="entry name" value="NI/FE-HYDROGENASE 1 B-TYPE CYTOCHROME SUBUNIT"/>
    <property type="match status" value="1"/>
</dbReference>
<evidence type="ECO:0000313" key="9">
    <source>
        <dbReference type="EMBL" id="KAB7663324.1"/>
    </source>
</evidence>
<feature type="transmembrane region" description="Helical" evidence="6">
    <location>
        <begin position="131"/>
        <end position="152"/>
    </location>
</feature>
<dbReference type="Pfam" id="PF01292">
    <property type="entry name" value="Ni_hydr_CYTB"/>
    <property type="match status" value="1"/>
</dbReference>
<dbReference type="GO" id="GO:0005886">
    <property type="term" value="C:plasma membrane"/>
    <property type="evidence" value="ECO:0007669"/>
    <property type="project" value="UniProtKB-SubCell"/>
</dbReference>
<feature type="transmembrane region" description="Helical" evidence="6">
    <location>
        <begin position="164"/>
        <end position="188"/>
    </location>
</feature>
<protein>
    <submittedName>
        <fullName evidence="9">Cytochrome b/b6 domain-containing protein</fullName>
    </submittedName>
</protein>
<evidence type="ECO:0000256" key="5">
    <source>
        <dbReference type="ARBA" id="ARBA00023136"/>
    </source>
</evidence>
<reference evidence="10 11" key="1">
    <citation type="submission" date="2019-10" db="EMBL/GenBank/DDBJ databases">
        <title>Genome diversity of Sutterella seckii.</title>
        <authorList>
            <person name="Chaplin A.V."/>
            <person name="Sokolova S.R."/>
            <person name="Mosin K.A."/>
            <person name="Ivanova E.L."/>
            <person name="Kochetkova T.O."/>
            <person name="Goltsov A.Y."/>
            <person name="Trofimov D.Y."/>
            <person name="Efimov B.A."/>
        </authorList>
    </citation>
    <scope>NUCLEOTIDE SEQUENCE [LARGE SCALE GENOMIC DNA]</scope>
    <source>
        <strain evidence="8 11">ASD3426</strain>
        <strain evidence="9 10">ASD393</strain>
    </source>
</reference>
<evidence type="ECO:0000313" key="10">
    <source>
        <dbReference type="Proteomes" id="UP000430564"/>
    </source>
</evidence>
<dbReference type="InterPro" id="IPR016174">
    <property type="entry name" value="Di-haem_cyt_TM"/>
</dbReference>
<evidence type="ECO:0000256" key="2">
    <source>
        <dbReference type="ARBA" id="ARBA00022475"/>
    </source>
</evidence>
<dbReference type="SUPFAM" id="SSF81342">
    <property type="entry name" value="Transmembrane di-heme cytochromes"/>
    <property type="match status" value="1"/>
</dbReference>
<name>A0A6I1EWU1_9BURK</name>
<dbReference type="GO" id="GO:0009055">
    <property type="term" value="F:electron transfer activity"/>
    <property type="evidence" value="ECO:0007669"/>
    <property type="project" value="InterPro"/>
</dbReference>
<evidence type="ECO:0000313" key="11">
    <source>
        <dbReference type="Proteomes" id="UP000469462"/>
    </source>
</evidence>
<dbReference type="AlphaFoldDB" id="A0A6I1EWU1"/>
<dbReference type="Proteomes" id="UP000469462">
    <property type="component" value="Unassembled WGS sequence"/>
</dbReference>
<dbReference type="Proteomes" id="UP000430564">
    <property type="component" value="Unassembled WGS sequence"/>
</dbReference>
<dbReference type="InterPro" id="IPR011577">
    <property type="entry name" value="Cyt_b561_bac/Ni-Hgenase"/>
</dbReference>
<evidence type="ECO:0000256" key="1">
    <source>
        <dbReference type="ARBA" id="ARBA00004651"/>
    </source>
</evidence>
<dbReference type="GO" id="GO:0020037">
    <property type="term" value="F:heme binding"/>
    <property type="evidence" value="ECO:0007669"/>
    <property type="project" value="TreeGrafter"/>
</dbReference>
<dbReference type="InterPro" id="IPR051542">
    <property type="entry name" value="Hydrogenase_cytochrome"/>
</dbReference>
<keyword evidence="4 6" id="KW-1133">Transmembrane helix</keyword>
<dbReference type="EMBL" id="WEHX01000001">
    <property type="protein sequence ID" value="KAB7663324.1"/>
    <property type="molecule type" value="Genomic_DNA"/>
</dbReference>
<evidence type="ECO:0000256" key="6">
    <source>
        <dbReference type="SAM" id="Phobius"/>
    </source>
</evidence>
<organism evidence="9 10">
    <name type="scientific">Sutterella seckii</name>
    <dbReference type="NCBI Taxonomy" id="1944635"/>
    <lineage>
        <taxon>Bacteria</taxon>
        <taxon>Pseudomonadati</taxon>
        <taxon>Pseudomonadota</taxon>
        <taxon>Betaproteobacteria</taxon>
        <taxon>Burkholderiales</taxon>
        <taxon>Sutterellaceae</taxon>
        <taxon>Sutterella</taxon>
    </lineage>
</organism>
<dbReference type="OrthoDB" id="9790598at2"/>
<dbReference type="PANTHER" id="PTHR30485:SF0">
    <property type="entry name" value="NI_FE-HYDROGENASE 1 B-TYPE CYTOCHROME SUBUNIT-RELATED"/>
    <property type="match status" value="1"/>
</dbReference>
<evidence type="ECO:0000256" key="4">
    <source>
        <dbReference type="ARBA" id="ARBA00022989"/>
    </source>
</evidence>
<dbReference type="Gene3D" id="1.20.950.20">
    <property type="entry name" value="Transmembrane di-heme cytochromes, Chain C"/>
    <property type="match status" value="1"/>
</dbReference>
<proteinExistence type="predicted"/>
<evidence type="ECO:0000256" key="3">
    <source>
        <dbReference type="ARBA" id="ARBA00022692"/>
    </source>
</evidence>
<keyword evidence="2" id="KW-1003">Cell membrane</keyword>
<gene>
    <name evidence="9" type="ORF">GBM95_00325</name>
    <name evidence="8" type="ORF">GBM96_01785</name>
</gene>
<keyword evidence="3 6" id="KW-0812">Transmembrane</keyword>
<keyword evidence="5 6" id="KW-0472">Membrane</keyword>
<feature type="transmembrane region" description="Helical" evidence="6">
    <location>
        <begin position="21"/>
        <end position="42"/>
    </location>
</feature>
<evidence type="ECO:0000259" key="7">
    <source>
        <dbReference type="Pfam" id="PF01292"/>
    </source>
</evidence>
<feature type="domain" description="Cytochrome b561 bacterial/Ni-hydrogenase" evidence="7">
    <location>
        <begin position="15"/>
        <end position="188"/>
    </location>
</feature>
<accession>A0A6I1EWU1</accession>
<dbReference type="RefSeq" id="WP_139688275.1">
    <property type="nucleotide sequence ID" value="NZ_WEHW01000002.1"/>
</dbReference>
<comment type="subcellular location">
    <subcellularLocation>
        <location evidence="1">Cell membrane</location>
        <topology evidence="1">Multi-pass membrane protein</topology>
    </subcellularLocation>
</comment>